<dbReference type="PANTHER" id="PTHR30501">
    <property type="entry name" value="UPF0597 PROTEIN YHAM"/>
    <property type="match status" value="1"/>
</dbReference>
<dbReference type="PROSITE" id="PS51354">
    <property type="entry name" value="GLUTAREDOXIN_2"/>
    <property type="match status" value="1"/>
</dbReference>
<dbReference type="Pfam" id="PF03313">
    <property type="entry name" value="SDH_alpha"/>
    <property type="match status" value="1"/>
</dbReference>
<accession>A0A4V0Z7J2</accession>
<dbReference type="PANTHER" id="PTHR30501:SF2">
    <property type="entry name" value="UPF0597 PROTEIN YHAM"/>
    <property type="match status" value="1"/>
</dbReference>
<name>A0A4V0Z7J2_9FIRM</name>
<dbReference type="Proteomes" id="UP000289794">
    <property type="component" value="Chromosome"/>
</dbReference>
<dbReference type="KEGG" id="bpro:PMF13cell1_02537"/>
<dbReference type="InterPro" id="IPR012336">
    <property type="entry name" value="Thioredoxin-like_fold"/>
</dbReference>
<dbReference type="Gene3D" id="3.40.30.10">
    <property type="entry name" value="Glutaredoxin"/>
    <property type="match status" value="1"/>
</dbReference>
<comment type="similarity">
    <text evidence="1">Belongs to the UPF0597 family.</text>
</comment>
<dbReference type="InterPro" id="IPR005130">
    <property type="entry name" value="Ser_deHydtase-like_asu"/>
</dbReference>
<sequence length="528" mass="58262">MFWHLNLQKRGLRQMKTIEMIYRVTCRHCRQAFGLIEELRRSNEKYEGVEMNFLDTERDKALLEGRKFTYVPCFYIDGEMVMEGVPTKENIEAVFVQALEDTKSRETRDRTCNKLLRDEIMLALGCTEPGAIAYAAACAKEILGGIPEYMEIWVSGNILKNVKSVVIPNTGNLKGVAEAAFCGIVGGNPKRKLEVLNTLTAADADMVRKLVREESTYSIHLADVEEPLYVRIDLQQGEHTAQVEIQKSHIHITKVMKDGRDITKQYQRRECVGSTQTNENDLKLRDIYDFARETGTEELKDILEMQIACNRKIAEEGMKNDYGAKVGKNLLRLYKGEDTATLAAYAAAGSDARMGGSVLPVVANCGSGNQGITIAVPISIYAEKKGKSRDVLYRAMIFANLISIYIKRGIGKLSAYCGAVNAGCAAVCGIAYLDQAPLTVIEDIITNTLATISGMLCDGAKPSCAAKIAMSVETGLLAYEMAKNQCRFMEGEGIVGKNADETIEAVGRIGKDGMRETDSKILEIMMGN</sequence>
<feature type="domain" description="Thioredoxin-like fold" evidence="3">
    <location>
        <begin position="22"/>
        <end position="94"/>
    </location>
</feature>
<evidence type="ECO:0000259" key="3">
    <source>
        <dbReference type="Pfam" id="PF13192"/>
    </source>
</evidence>
<dbReference type="InterPro" id="IPR036249">
    <property type="entry name" value="Thioredoxin-like_sf"/>
</dbReference>
<feature type="domain" description="Serine dehydratase-like alpha subunit" evidence="2">
    <location>
        <begin position="267"/>
        <end position="523"/>
    </location>
</feature>
<evidence type="ECO:0000313" key="4">
    <source>
        <dbReference type="EMBL" id="QBE96988.1"/>
    </source>
</evidence>
<protein>
    <recommendedName>
        <fullName evidence="1">UPF0597 protein PMF13cell1_02537</fullName>
    </recommendedName>
</protein>
<dbReference type="GO" id="GO:0080146">
    <property type="term" value="F:L-cysteine desulfhydrase activity"/>
    <property type="evidence" value="ECO:0007669"/>
    <property type="project" value="TreeGrafter"/>
</dbReference>
<organism evidence="4 5">
    <name type="scientific">Blautia producta</name>
    <dbReference type="NCBI Taxonomy" id="33035"/>
    <lineage>
        <taxon>Bacteria</taxon>
        <taxon>Bacillati</taxon>
        <taxon>Bacillota</taxon>
        <taxon>Clostridia</taxon>
        <taxon>Lachnospirales</taxon>
        <taxon>Lachnospiraceae</taxon>
        <taxon>Blautia</taxon>
    </lineage>
</organism>
<dbReference type="EMBL" id="CP035945">
    <property type="protein sequence ID" value="QBE96988.1"/>
    <property type="molecule type" value="Genomic_DNA"/>
</dbReference>
<dbReference type="SUPFAM" id="SSF52833">
    <property type="entry name" value="Thioredoxin-like"/>
    <property type="match status" value="1"/>
</dbReference>
<dbReference type="InterPro" id="IPR021144">
    <property type="entry name" value="UPF0597"/>
</dbReference>
<evidence type="ECO:0000313" key="5">
    <source>
        <dbReference type="Proteomes" id="UP000289794"/>
    </source>
</evidence>
<dbReference type="AlphaFoldDB" id="A0A4V0Z7J2"/>
<proteinExistence type="inferred from homology"/>
<dbReference type="GO" id="GO:0019450">
    <property type="term" value="P:L-cysteine catabolic process to pyruvate"/>
    <property type="evidence" value="ECO:0007669"/>
    <property type="project" value="TreeGrafter"/>
</dbReference>
<evidence type="ECO:0000259" key="2">
    <source>
        <dbReference type="Pfam" id="PF03313"/>
    </source>
</evidence>
<dbReference type="HAMAP" id="MF_01845">
    <property type="entry name" value="UPF0597"/>
    <property type="match status" value="1"/>
</dbReference>
<gene>
    <name evidence="4" type="ORF">PMF13cell1_02537</name>
</gene>
<reference evidence="4 5" key="1">
    <citation type="submission" date="2019-01" db="EMBL/GenBank/DDBJ databases">
        <title>PMF-metabolizing Aryl O-demethylase.</title>
        <authorList>
            <person name="Kim M."/>
        </authorList>
    </citation>
    <scope>NUCLEOTIDE SEQUENCE [LARGE SCALE GENOMIC DNA]</scope>
    <source>
        <strain evidence="4 5">PMF1</strain>
    </source>
</reference>
<dbReference type="Pfam" id="PF13192">
    <property type="entry name" value="Thioredoxin_3"/>
    <property type="match status" value="1"/>
</dbReference>
<evidence type="ECO:0000256" key="1">
    <source>
        <dbReference type="HAMAP-Rule" id="MF_01845"/>
    </source>
</evidence>